<proteinExistence type="predicted"/>
<name>A0A935C320_9FIRM</name>
<dbReference type="Gene3D" id="3.40.50.360">
    <property type="match status" value="1"/>
</dbReference>
<dbReference type="PANTHER" id="PTHR43741">
    <property type="entry name" value="FMN-DEPENDENT NADH-AZOREDUCTASE 1"/>
    <property type="match status" value="1"/>
</dbReference>
<evidence type="ECO:0000313" key="2">
    <source>
        <dbReference type="EMBL" id="MBK6089520.1"/>
    </source>
</evidence>
<reference evidence="2" key="1">
    <citation type="submission" date="2021-01" db="EMBL/GenBank/DDBJ databases">
        <title>Genome public.</title>
        <authorList>
            <person name="Liu C."/>
            <person name="Sun Q."/>
        </authorList>
    </citation>
    <scope>NUCLEOTIDE SEQUENCE</scope>
    <source>
        <strain evidence="2">M6</strain>
    </source>
</reference>
<organism evidence="2 3">
    <name type="scientific">Ruminococcus difficilis</name>
    <dbReference type="NCBI Taxonomy" id="2763069"/>
    <lineage>
        <taxon>Bacteria</taxon>
        <taxon>Bacillati</taxon>
        <taxon>Bacillota</taxon>
        <taxon>Clostridia</taxon>
        <taxon>Eubacteriales</taxon>
        <taxon>Oscillospiraceae</taxon>
        <taxon>Ruminococcus</taxon>
    </lineage>
</organism>
<dbReference type="RefSeq" id="WP_201428239.1">
    <property type="nucleotide sequence ID" value="NZ_JAEQMG010000141.1"/>
</dbReference>
<evidence type="ECO:0000313" key="3">
    <source>
        <dbReference type="Proteomes" id="UP000633365"/>
    </source>
</evidence>
<dbReference type="Pfam" id="PF02525">
    <property type="entry name" value="Flavodoxin_2"/>
    <property type="match status" value="1"/>
</dbReference>
<dbReference type="InterPro" id="IPR050104">
    <property type="entry name" value="FMN-dep_NADH:Q_OxRdtase_AzoR1"/>
</dbReference>
<evidence type="ECO:0000259" key="1">
    <source>
        <dbReference type="Pfam" id="PF02525"/>
    </source>
</evidence>
<dbReference type="InterPro" id="IPR003680">
    <property type="entry name" value="Flavodoxin_fold"/>
</dbReference>
<protein>
    <submittedName>
        <fullName evidence="2">NAD(P)H-dependent oxidoreductase</fullName>
    </submittedName>
</protein>
<sequence length="187" mass="21258">MTLYINCCVREESRTKRLAMAVLHKLGGDFTELNLYKENLKPLDRETLNKRTALIEQGDYSDPMFDYAKQFANADTIIIAAPYWDLSFPATLKIYIENIYVTGIVSTYDESGMPVGLCKAKELYYVTTAGGPYDPTYSYGYIESLAKSFFGIPKTHLVKAEMLDVEGYDAEKIMNREINRILKNGIL</sequence>
<feature type="domain" description="Flavodoxin-like fold" evidence="1">
    <location>
        <begin position="2"/>
        <end position="181"/>
    </location>
</feature>
<dbReference type="AlphaFoldDB" id="A0A935C320"/>
<dbReference type="EMBL" id="JAEQMG010000141">
    <property type="protein sequence ID" value="MBK6089520.1"/>
    <property type="molecule type" value="Genomic_DNA"/>
</dbReference>
<gene>
    <name evidence="2" type="ORF">JKK62_12870</name>
</gene>
<comment type="caution">
    <text evidence="2">The sequence shown here is derived from an EMBL/GenBank/DDBJ whole genome shotgun (WGS) entry which is preliminary data.</text>
</comment>
<dbReference type="InterPro" id="IPR029039">
    <property type="entry name" value="Flavoprotein-like_sf"/>
</dbReference>
<keyword evidence="3" id="KW-1185">Reference proteome</keyword>
<accession>A0A935C320</accession>
<dbReference type="Proteomes" id="UP000633365">
    <property type="component" value="Unassembled WGS sequence"/>
</dbReference>
<dbReference type="SUPFAM" id="SSF52218">
    <property type="entry name" value="Flavoproteins"/>
    <property type="match status" value="1"/>
</dbReference>
<dbReference type="PANTHER" id="PTHR43741:SF4">
    <property type="entry name" value="FMN-DEPENDENT NADH:QUINONE OXIDOREDUCTASE"/>
    <property type="match status" value="1"/>
</dbReference>